<evidence type="ECO:0000313" key="4">
    <source>
        <dbReference type="Proteomes" id="UP000683360"/>
    </source>
</evidence>
<feature type="coiled-coil region" evidence="1">
    <location>
        <begin position="85"/>
        <end position="151"/>
    </location>
</feature>
<dbReference type="Proteomes" id="UP000683360">
    <property type="component" value="Unassembled WGS sequence"/>
</dbReference>
<gene>
    <name evidence="3" type="ORF">MEDL_26083</name>
</gene>
<feature type="chain" id="PRO_5035743642" evidence="2">
    <location>
        <begin position="18"/>
        <end position="384"/>
    </location>
</feature>
<keyword evidence="4" id="KW-1185">Reference proteome</keyword>
<dbReference type="Gene3D" id="2.60.120.40">
    <property type="match status" value="1"/>
</dbReference>
<proteinExistence type="predicted"/>
<sequence>MRVMVLFSVCVIHSGFLLEDKSPQQTRTNNQYLSVSKYLADQTSIHHDLETLRRQQEMSMNLLTSQLKQKLTEIESKIPEQPSGNDTCKVLVAKLEQNVKEVQQNNSHLGSDLETLQLKYNLLTEAFENRTAELKNSLQELKQLKNIQQLQSLNNLNEKFQKIDYSVSSLKSHEQARNQDFLALYNLTIQSESEMHSKMNQYRNEMSNKINELQRNINNKVSLTACVEHQTMFSSDETIKFTDIRTTINNANISSFQSTGLYVCTVSYLYLISVVLMSKTGAHEINILKNNNKIVSGWMDDYYTSSANTYWSSAAAVTTTWSQEGDIVKVTSTTTAYIYKDQTSFLTIVTAENAIVQRKKEKRTKIDSLQIAMEIQVIPALEAN</sequence>
<protein>
    <submittedName>
        <fullName evidence="3">Uncharacterized protein</fullName>
    </submittedName>
</protein>
<evidence type="ECO:0000313" key="3">
    <source>
        <dbReference type="EMBL" id="CAG2212104.1"/>
    </source>
</evidence>
<dbReference type="EMBL" id="CAJPWZ010001288">
    <property type="protein sequence ID" value="CAG2212104.1"/>
    <property type="molecule type" value="Genomic_DNA"/>
</dbReference>
<feature type="coiled-coil region" evidence="1">
    <location>
        <begin position="196"/>
        <end position="223"/>
    </location>
</feature>
<feature type="signal peptide" evidence="2">
    <location>
        <begin position="1"/>
        <end position="17"/>
    </location>
</feature>
<reference evidence="3" key="1">
    <citation type="submission" date="2021-03" db="EMBL/GenBank/DDBJ databases">
        <authorList>
            <person name="Bekaert M."/>
        </authorList>
    </citation>
    <scope>NUCLEOTIDE SEQUENCE</scope>
</reference>
<accession>A0A8S3RTV5</accession>
<organism evidence="3 4">
    <name type="scientific">Mytilus edulis</name>
    <name type="common">Blue mussel</name>
    <dbReference type="NCBI Taxonomy" id="6550"/>
    <lineage>
        <taxon>Eukaryota</taxon>
        <taxon>Metazoa</taxon>
        <taxon>Spiralia</taxon>
        <taxon>Lophotrochozoa</taxon>
        <taxon>Mollusca</taxon>
        <taxon>Bivalvia</taxon>
        <taxon>Autobranchia</taxon>
        <taxon>Pteriomorphia</taxon>
        <taxon>Mytilida</taxon>
        <taxon>Mytiloidea</taxon>
        <taxon>Mytilidae</taxon>
        <taxon>Mytilinae</taxon>
        <taxon>Mytilus</taxon>
    </lineage>
</organism>
<keyword evidence="1" id="KW-0175">Coiled coil</keyword>
<dbReference type="InterPro" id="IPR008983">
    <property type="entry name" value="Tumour_necrosis_fac-like_dom"/>
</dbReference>
<comment type="caution">
    <text evidence="3">The sequence shown here is derived from an EMBL/GenBank/DDBJ whole genome shotgun (WGS) entry which is preliminary data.</text>
</comment>
<keyword evidence="2" id="KW-0732">Signal</keyword>
<evidence type="ECO:0000256" key="2">
    <source>
        <dbReference type="SAM" id="SignalP"/>
    </source>
</evidence>
<name>A0A8S3RTV5_MYTED</name>
<dbReference type="AlphaFoldDB" id="A0A8S3RTV5"/>
<evidence type="ECO:0000256" key="1">
    <source>
        <dbReference type="SAM" id="Coils"/>
    </source>
</evidence>